<dbReference type="SMART" id="SM00267">
    <property type="entry name" value="GGDEF"/>
    <property type="match status" value="1"/>
</dbReference>
<reference evidence="6 7" key="1">
    <citation type="submission" date="2013-09" db="EMBL/GenBank/DDBJ databases">
        <title>Genome sequencing of Arenimonas composti.</title>
        <authorList>
            <person name="Chen F."/>
            <person name="Wang G."/>
        </authorList>
    </citation>
    <scope>NUCLEOTIDE SEQUENCE [LARGE SCALE GENOMIC DNA]</scope>
    <source>
        <strain evidence="6 7">TR7-09</strain>
    </source>
</reference>
<comment type="cofactor">
    <cofactor evidence="1">
        <name>Mg(2+)</name>
        <dbReference type="ChEBI" id="CHEBI:18420"/>
    </cofactor>
</comment>
<feature type="domain" description="GGDEF" evidence="5">
    <location>
        <begin position="260"/>
        <end position="392"/>
    </location>
</feature>
<feature type="transmembrane region" description="Helical" evidence="4">
    <location>
        <begin position="162"/>
        <end position="181"/>
    </location>
</feature>
<comment type="caution">
    <text evidence="6">The sequence shown here is derived from an EMBL/GenBank/DDBJ whole genome shotgun (WGS) entry which is preliminary data.</text>
</comment>
<evidence type="ECO:0000259" key="5">
    <source>
        <dbReference type="PROSITE" id="PS50887"/>
    </source>
</evidence>
<dbReference type="RefSeq" id="WP_051240205.1">
    <property type="nucleotide sequence ID" value="NZ_KE384525.1"/>
</dbReference>
<keyword evidence="7" id="KW-1185">Reference proteome</keyword>
<evidence type="ECO:0000256" key="3">
    <source>
        <dbReference type="ARBA" id="ARBA00034247"/>
    </source>
</evidence>
<proteinExistence type="predicted"/>
<organism evidence="6 7">
    <name type="scientific">Arenimonas composti TR7-09 = DSM 18010</name>
    <dbReference type="NCBI Taxonomy" id="1121013"/>
    <lineage>
        <taxon>Bacteria</taxon>
        <taxon>Pseudomonadati</taxon>
        <taxon>Pseudomonadota</taxon>
        <taxon>Gammaproteobacteria</taxon>
        <taxon>Lysobacterales</taxon>
        <taxon>Lysobacteraceae</taxon>
        <taxon>Arenimonas</taxon>
    </lineage>
</organism>
<dbReference type="CDD" id="cd01949">
    <property type="entry name" value="GGDEF"/>
    <property type="match status" value="1"/>
</dbReference>
<feature type="transmembrane region" description="Helical" evidence="4">
    <location>
        <begin position="12"/>
        <end position="32"/>
    </location>
</feature>
<evidence type="ECO:0000256" key="1">
    <source>
        <dbReference type="ARBA" id="ARBA00001946"/>
    </source>
</evidence>
<dbReference type="Proteomes" id="UP000029391">
    <property type="component" value="Unassembled WGS sequence"/>
</dbReference>
<gene>
    <name evidence="6" type="ORF">P873_14135</name>
</gene>
<feature type="transmembrane region" description="Helical" evidence="4">
    <location>
        <begin position="69"/>
        <end position="89"/>
    </location>
</feature>
<keyword evidence="4" id="KW-1133">Transmembrane helix</keyword>
<feature type="transmembrane region" description="Helical" evidence="4">
    <location>
        <begin position="123"/>
        <end position="142"/>
    </location>
</feature>
<evidence type="ECO:0000313" key="7">
    <source>
        <dbReference type="Proteomes" id="UP000029391"/>
    </source>
</evidence>
<accession>A0A091BCS6</accession>
<dbReference type="PANTHER" id="PTHR45138:SF9">
    <property type="entry name" value="DIGUANYLATE CYCLASE DGCM-RELATED"/>
    <property type="match status" value="1"/>
</dbReference>
<dbReference type="EMBL" id="AWXU01000051">
    <property type="protein sequence ID" value="KFN48634.1"/>
    <property type="molecule type" value="Genomic_DNA"/>
</dbReference>
<feature type="transmembrane region" description="Helical" evidence="4">
    <location>
        <begin position="101"/>
        <end position="117"/>
    </location>
</feature>
<dbReference type="Pfam" id="PF00990">
    <property type="entry name" value="GGDEF"/>
    <property type="match status" value="1"/>
</dbReference>
<evidence type="ECO:0000256" key="2">
    <source>
        <dbReference type="ARBA" id="ARBA00012528"/>
    </source>
</evidence>
<dbReference type="GO" id="GO:0005886">
    <property type="term" value="C:plasma membrane"/>
    <property type="evidence" value="ECO:0007669"/>
    <property type="project" value="TreeGrafter"/>
</dbReference>
<feature type="transmembrane region" description="Helical" evidence="4">
    <location>
        <begin position="193"/>
        <end position="219"/>
    </location>
</feature>
<dbReference type="GO" id="GO:1902201">
    <property type="term" value="P:negative regulation of bacterial-type flagellum-dependent cell motility"/>
    <property type="evidence" value="ECO:0007669"/>
    <property type="project" value="TreeGrafter"/>
</dbReference>
<dbReference type="FunFam" id="3.30.70.270:FF:000001">
    <property type="entry name" value="Diguanylate cyclase domain protein"/>
    <property type="match status" value="1"/>
</dbReference>
<dbReference type="SUPFAM" id="SSF55073">
    <property type="entry name" value="Nucleotide cyclase"/>
    <property type="match status" value="1"/>
</dbReference>
<evidence type="ECO:0000313" key="6">
    <source>
        <dbReference type="EMBL" id="KFN48634.1"/>
    </source>
</evidence>
<keyword evidence="4" id="KW-0472">Membrane</keyword>
<name>A0A091BCS6_9GAMM</name>
<protein>
    <recommendedName>
        <fullName evidence="2">diguanylate cyclase</fullName>
        <ecNumber evidence="2">2.7.7.65</ecNumber>
    </recommendedName>
</protein>
<dbReference type="PANTHER" id="PTHR45138">
    <property type="entry name" value="REGULATORY COMPONENTS OF SENSORY TRANSDUCTION SYSTEM"/>
    <property type="match status" value="1"/>
</dbReference>
<dbReference type="EC" id="2.7.7.65" evidence="2"/>
<dbReference type="InterPro" id="IPR029787">
    <property type="entry name" value="Nucleotide_cyclase"/>
</dbReference>
<evidence type="ECO:0000256" key="4">
    <source>
        <dbReference type="SAM" id="Phobius"/>
    </source>
</evidence>
<keyword evidence="4" id="KW-0812">Transmembrane</keyword>
<dbReference type="InterPro" id="IPR043128">
    <property type="entry name" value="Rev_trsase/Diguanyl_cyclase"/>
</dbReference>
<dbReference type="NCBIfam" id="TIGR00254">
    <property type="entry name" value="GGDEF"/>
    <property type="match status" value="1"/>
</dbReference>
<dbReference type="Gene3D" id="3.30.70.270">
    <property type="match status" value="1"/>
</dbReference>
<dbReference type="GO" id="GO:0043709">
    <property type="term" value="P:cell adhesion involved in single-species biofilm formation"/>
    <property type="evidence" value="ECO:0007669"/>
    <property type="project" value="TreeGrafter"/>
</dbReference>
<dbReference type="eggNOG" id="COG3706">
    <property type="taxonomic scope" value="Bacteria"/>
</dbReference>
<feature type="transmembrane region" description="Helical" evidence="4">
    <location>
        <begin position="44"/>
        <end position="63"/>
    </location>
</feature>
<dbReference type="AlphaFoldDB" id="A0A091BCS6"/>
<dbReference type="STRING" id="1121013.GCA_000426365_02042"/>
<dbReference type="PROSITE" id="PS50887">
    <property type="entry name" value="GGDEF"/>
    <property type="match status" value="1"/>
</dbReference>
<dbReference type="InterPro" id="IPR050469">
    <property type="entry name" value="Diguanylate_Cyclase"/>
</dbReference>
<dbReference type="GO" id="GO:0052621">
    <property type="term" value="F:diguanylate cyclase activity"/>
    <property type="evidence" value="ECO:0007669"/>
    <property type="project" value="UniProtKB-EC"/>
</dbReference>
<comment type="catalytic activity">
    <reaction evidence="3">
        <text>2 GTP = 3',3'-c-di-GMP + 2 diphosphate</text>
        <dbReference type="Rhea" id="RHEA:24898"/>
        <dbReference type="ChEBI" id="CHEBI:33019"/>
        <dbReference type="ChEBI" id="CHEBI:37565"/>
        <dbReference type="ChEBI" id="CHEBI:58805"/>
        <dbReference type="EC" id="2.7.7.65"/>
    </reaction>
</comment>
<dbReference type="InterPro" id="IPR000160">
    <property type="entry name" value="GGDEF_dom"/>
</dbReference>
<sequence>MADPQLPLDPRTIFLLATLMILLNGAVLGLMHRSLVADVQPAASAWRIGTLLVAMGCLLQALQTWLPPMLALGLSNGLLLAGLTGYVLSLRLFDGRGWHRWLLLPTLFGTLGVLWFIEVQPDLPARIVTMSAAMCVILLACVRELRRERPAEAMTSRRVLTLIFALVALLTAARLGITVYAPPAGSNLLQRMGLVHMLALLVTTALPVIGTTAFVLMCLERIRGQWQQAASTDYLTSLANRRTVAEAGERALHAARRQQTPLAVAIIDVDHFKVVNDTWGHAIGDHVLRHLARLLVDTARRSDLPGRYGGEEFVLLLEGSDAGQAVAAGERFRTALAASPCEIADAPRPLTVSIGVAVLDPADRSFDDLLRRADAALYAAKSAGRDRLHLAP</sequence>